<dbReference type="InterPro" id="IPR042094">
    <property type="entry name" value="T2SS_GspF_sf"/>
</dbReference>
<dbReference type="STRING" id="1891926.Fuma_05057"/>
<evidence type="ECO:0000256" key="4">
    <source>
        <dbReference type="ARBA" id="ARBA00022989"/>
    </source>
</evidence>
<evidence type="ECO:0000313" key="9">
    <source>
        <dbReference type="Proteomes" id="UP000187735"/>
    </source>
</evidence>
<dbReference type="GO" id="GO:0005886">
    <property type="term" value="C:plasma membrane"/>
    <property type="evidence" value="ECO:0007669"/>
    <property type="project" value="UniProtKB-SubCell"/>
</dbReference>
<dbReference type="KEGG" id="fmr:Fuma_05057"/>
<gene>
    <name evidence="8" type="ORF">Fuma_05057</name>
</gene>
<keyword evidence="4 6" id="KW-1133">Transmembrane helix</keyword>
<keyword evidence="3 6" id="KW-0812">Transmembrane</keyword>
<evidence type="ECO:0000256" key="1">
    <source>
        <dbReference type="ARBA" id="ARBA00004651"/>
    </source>
</evidence>
<proteinExistence type="predicted"/>
<sequence>MSETILLIVIGAGMAAFVVSLAAYFCCPGRRIAQRVNQVASGIDHPEEEASSLFKDLDTKRTLFQQAFLPLELVLKQSGLPLRLSHVLMASIVGGALGGLSTLVSLKWGLILGFVGFSVPVLAVFILRNRRVAQMQRDLPEAFDVMRRAVSVGQSIPHAFQQVATQCRGPLALEFANTNDQQNLGVSFDVALRELVERIPLFELRMLAMALVFQRQSGGSPVEILENGAEMLRKRHKLARRVKALTAEGRMQATVLIALPLVAFFGLCMFRAEYISPLLACKRVLACLVALQIAGTMWIHRITQLEY</sequence>
<feature type="transmembrane region" description="Helical" evidence="6">
    <location>
        <begin position="110"/>
        <end position="127"/>
    </location>
</feature>
<evidence type="ECO:0000313" key="8">
    <source>
        <dbReference type="EMBL" id="APZ95399.1"/>
    </source>
</evidence>
<feature type="transmembrane region" description="Helical" evidence="6">
    <location>
        <begin position="84"/>
        <end position="104"/>
    </location>
</feature>
<dbReference type="EMBL" id="CP017641">
    <property type="protein sequence ID" value="APZ95399.1"/>
    <property type="molecule type" value="Genomic_DNA"/>
</dbReference>
<reference evidence="8 9" key="1">
    <citation type="journal article" date="2016" name="Front. Microbiol.">
        <title>Fuerstia marisgermanicae gen. nov., sp. nov., an Unusual Member of the Phylum Planctomycetes from the German Wadden Sea.</title>
        <authorList>
            <person name="Kohn T."/>
            <person name="Heuer A."/>
            <person name="Jogler M."/>
            <person name="Vollmers J."/>
            <person name="Boedeker C."/>
            <person name="Bunk B."/>
            <person name="Rast P."/>
            <person name="Borchert D."/>
            <person name="Glockner I."/>
            <person name="Freese H.M."/>
            <person name="Klenk H.P."/>
            <person name="Overmann J."/>
            <person name="Kaster A.K."/>
            <person name="Rohde M."/>
            <person name="Wiegand S."/>
            <person name="Jogler C."/>
        </authorList>
    </citation>
    <scope>NUCLEOTIDE SEQUENCE [LARGE SCALE GENOMIC DNA]</scope>
    <source>
        <strain evidence="8 9">NH11</strain>
    </source>
</reference>
<evidence type="ECO:0000259" key="7">
    <source>
        <dbReference type="Pfam" id="PF00482"/>
    </source>
</evidence>
<name>A0A1P8WMX0_9PLAN</name>
<evidence type="ECO:0000256" key="5">
    <source>
        <dbReference type="ARBA" id="ARBA00023136"/>
    </source>
</evidence>
<feature type="transmembrane region" description="Helical" evidence="6">
    <location>
        <begin position="6"/>
        <end position="27"/>
    </location>
</feature>
<dbReference type="Gene3D" id="1.20.81.30">
    <property type="entry name" value="Type II secretion system (T2SS), domain F"/>
    <property type="match status" value="1"/>
</dbReference>
<keyword evidence="2" id="KW-1003">Cell membrane</keyword>
<protein>
    <submittedName>
        <fullName evidence="8">Flp pilus assembly protein</fullName>
    </submittedName>
</protein>
<dbReference type="InterPro" id="IPR018076">
    <property type="entry name" value="T2SS_GspF_dom"/>
</dbReference>
<keyword evidence="5 6" id="KW-0472">Membrane</keyword>
<evidence type="ECO:0000256" key="3">
    <source>
        <dbReference type="ARBA" id="ARBA00022692"/>
    </source>
</evidence>
<accession>A0A1P8WMX0</accession>
<dbReference type="RefSeq" id="WP_077026565.1">
    <property type="nucleotide sequence ID" value="NZ_CP017641.1"/>
</dbReference>
<evidence type="ECO:0000256" key="6">
    <source>
        <dbReference type="SAM" id="Phobius"/>
    </source>
</evidence>
<dbReference type="Proteomes" id="UP000187735">
    <property type="component" value="Chromosome"/>
</dbReference>
<feature type="transmembrane region" description="Helical" evidence="6">
    <location>
        <begin position="253"/>
        <end position="272"/>
    </location>
</feature>
<dbReference type="OrthoDB" id="9803381at2"/>
<dbReference type="AlphaFoldDB" id="A0A1P8WMX0"/>
<organism evidence="8 9">
    <name type="scientific">Fuerstiella marisgermanici</name>
    <dbReference type="NCBI Taxonomy" id="1891926"/>
    <lineage>
        <taxon>Bacteria</taxon>
        <taxon>Pseudomonadati</taxon>
        <taxon>Planctomycetota</taxon>
        <taxon>Planctomycetia</taxon>
        <taxon>Planctomycetales</taxon>
        <taxon>Planctomycetaceae</taxon>
        <taxon>Fuerstiella</taxon>
    </lineage>
</organism>
<dbReference type="Pfam" id="PF00482">
    <property type="entry name" value="T2SSF"/>
    <property type="match status" value="1"/>
</dbReference>
<comment type="subcellular location">
    <subcellularLocation>
        <location evidence="1">Cell membrane</location>
        <topology evidence="1">Multi-pass membrane protein</topology>
    </subcellularLocation>
</comment>
<feature type="domain" description="Type II secretion system protein GspF" evidence="7">
    <location>
        <begin position="144"/>
        <end position="265"/>
    </location>
</feature>
<keyword evidence="9" id="KW-1185">Reference proteome</keyword>
<dbReference type="PANTHER" id="PTHR35007">
    <property type="entry name" value="INTEGRAL MEMBRANE PROTEIN-RELATED"/>
    <property type="match status" value="1"/>
</dbReference>
<dbReference type="PANTHER" id="PTHR35007:SF1">
    <property type="entry name" value="PILUS ASSEMBLY PROTEIN"/>
    <property type="match status" value="1"/>
</dbReference>
<evidence type="ECO:0000256" key="2">
    <source>
        <dbReference type="ARBA" id="ARBA00022475"/>
    </source>
</evidence>